<keyword evidence="7 9" id="KW-0573">Peptidoglycan synthesis</keyword>
<feature type="active site" description="Proton donor/acceptor" evidence="9">
    <location>
        <position position="136"/>
    </location>
</feature>
<dbReference type="CDD" id="cd16913">
    <property type="entry name" value="YkuD_like"/>
    <property type="match status" value="1"/>
</dbReference>
<gene>
    <name evidence="11" type="ORF">SAMN05444401_3670</name>
</gene>
<evidence type="ECO:0000313" key="11">
    <source>
        <dbReference type="EMBL" id="SHJ71455.1"/>
    </source>
</evidence>
<dbReference type="InterPro" id="IPR038063">
    <property type="entry name" value="Transpep_catalytic_dom"/>
</dbReference>
<dbReference type="Proteomes" id="UP000184080">
    <property type="component" value="Unassembled WGS sequence"/>
</dbReference>
<organism evidence="11 12">
    <name type="scientific">Clostridium amylolyticum</name>
    <dbReference type="NCBI Taxonomy" id="1121298"/>
    <lineage>
        <taxon>Bacteria</taxon>
        <taxon>Bacillati</taxon>
        <taxon>Bacillota</taxon>
        <taxon>Clostridia</taxon>
        <taxon>Eubacteriales</taxon>
        <taxon>Clostridiaceae</taxon>
        <taxon>Clostridium</taxon>
    </lineage>
</organism>
<dbReference type="PANTHER" id="PTHR30582">
    <property type="entry name" value="L,D-TRANSPEPTIDASE"/>
    <property type="match status" value="1"/>
</dbReference>
<keyword evidence="8 9" id="KW-0961">Cell wall biogenesis/degradation</keyword>
<dbReference type="GO" id="GO:0071972">
    <property type="term" value="F:peptidoglycan L,D-transpeptidase activity"/>
    <property type="evidence" value="ECO:0007669"/>
    <property type="project" value="TreeGrafter"/>
</dbReference>
<comment type="similarity">
    <text evidence="2">Belongs to the YkuD family.</text>
</comment>
<evidence type="ECO:0000259" key="10">
    <source>
        <dbReference type="PROSITE" id="PS52029"/>
    </source>
</evidence>
<comment type="pathway">
    <text evidence="1 9">Cell wall biogenesis; peptidoglycan biosynthesis.</text>
</comment>
<dbReference type="GO" id="GO:0071555">
    <property type="term" value="P:cell wall organization"/>
    <property type="evidence" value="ECO:0007669"/>
    <property type="project" value="UniProtKB-UniRule"/>
</dbReference>
<evidence type="ECO:0000313" key="12">
    <source>
        <dbReference type="Proteomes" id="UP000184080"/>
    </source>
</evidence>
<evidence type="ECO:0000256" key="3">
    <source>
        <dbReference type="ARBA" id="ARBA00022676"/>
    </source>
</evidence>
<dbReference type="Pfam" id="PF01471">
    <property type="entry name" value="PG_binding_1"/>
    <property type="match status" value="1"/>
</dbReference>
<dbReference type="SUPFAM" id="SSF141523">
    <property type="entry name" value="L,D-transpeptidase catalytic domain-like"/>
    <property type="match status" value="1"/>
</dbReference>
<reference evidence="11 12" key="1">
    <citation type="submission" date="2016-11" db="EMBL/GenBank/DDBJ databases">
        <authorList>
            <person name="Jaros S."/>
            <person name="Januszkiewicz K."/>
            <person name="Wedrychowicz H."/>
        </authorList>
    </citation>
    <scope>NUCLEOTIDE SEQUENCE [LARGE SCALE GENOMIC DNA]</scope>
    <source>
        <strain evidence="11 12">DSM 21864</strain>
    </source>
</reference>
<dbReference type="PROSITE" id="PS52029">
    <property type="entry name" value="LD_TPASE"/>
    <property type="match status" value="1"/>
</dbReference>
<dbReference type="InterPro" id="IPR050979">
    <property type="entry name" value="LD-transpeptidase"/>
</dbReference>
<dbReference type="GO" id="GO:0005576">
    <property type="term" value="C:extracellular region"/>
    <property type="evidence" value="ECO:0007669"/>
    <property type="project" value="TreeGrafter"/>
</dbReference>
<feature type="active site" description="Nucleophile" evidence="9">
    <location>
        <position position="152"/>
    </location>
</feature>
<evidence type="ECO:0000256" key="9">
    <source>
        <dbReference type="PROSITE-ProRule" id="PRU01373"/>
    </source>
</evidence>
<keyword evidence="5" id="KW-0378">Hydrolase</keyword>
<dbReference type="GO" id="GO:0016757">
    <property type="term" value="F:glycosyltransferase activity"/>
    <property type="evidence" value="ECO:0007669"/>
    <property type="project" value="UniProtKB-KW"/>
</dbReference>
<evidence type="ECO:0000256" key="5">
    <source>
        <dbReference type="ARBA" id="ARBA00022801"/>
    </source>
</evidence>
<dbReference type="InterPro" id="IPR002477">
    <property type="entry name" value="Peptidoglycan-bd-like"/>
</dbReference>
<dbReference type="Pfam" id="PF03734">
    <property type="entry name" value="YkuD"/>
    <property type="match status" value="1"/>
</dbReference>
<protein>
    <submittedName>
        <fullName evidence="11">Putative peptidoglycan binding domain-containing protein</fullName>
    </submittedName>
</protein>
<keyword evidence="3" id="KW-0328">Glycosyltransferase</keyword>
<dbReference type="STRING" id="1121298.SAMN05444401_3670"/>
<evidence type="ECO:0000256" key="6">
    <source>
        <dbReference type="ARBA" id="ARBA00022960"/>
    </source>
</evidence>
<feature type="domain" description="L,D-TPase catalytic" evidence="10">
    <location>
        <begin position="66"/>
        <end position="176"/>
    </location>
</feature>
<keyword evidence="6 9" id="KW-0133">Cell shape</keyword>
<evidence type="ECO:0000256" key="8">
    <source>
        <dbReference type="ARBA" id="ARBA00023316"/>
    </source>
</evidence>
<dbReference type="PANTHER" id="PTHR30582:SF24">
    <property type="entry name" value="L,D-TRANSPEPTIDASE ERFK_SRFK-RELATED"/>
    <property type="match status" value="1"/>
</dbReference>
<dbReference type="AlphaFoldDB" id="A0A1M6LJY1"/>
<name>A0A1M6LJY1_9CLOT</name>
<dbReference type="RefSeq" id="WP_242948988.1">
    <property type="nucleotide sequence ID" value="NZ_FQZO01000007.1"/>
</dbReference>
<dbReference type="GO" id="GO:0008360">
    <property type="term" value="P:regulation of cell shape"/>
    <property type="evidence" value="ECO:0007669"/>
    <property type="project" value="UniProtKB-UniRule"/>
</dbReference>
<dbReference type="GO" id="GO:0018104">
    <property type="term" value="P:peptidoglycan-protein cross-linking"/>
    <property type="evidence" value="ECO:0007669"/>
    <property type="project" value="TreeGrafter"/>
</dbReference>
<evidence type="ECO:0000256" key="2">
    <source>
        <dbReference type="ARBA" id="ARBA00005992"/>
    </source>
</evidence>
<proteinExistence type="inferred from homology"/>
<dbReference type="Gene3D" id="2.40.440.10">
    <property type="entry name" value="L,D-transpeptidase catalytic domain-like"/>
    <property type="match status" value="1"/>
</dbReference>
<dbReference type="InterPro" id="IPR005490">
    <property type="entry name" value="LD_TPept_cat_dom"/>
</dbReference>
<dbReference type="UniPathway" id="UPA00219"/>
<dbReference type="Gene3D" id="1.10.101.10">
    <property type="entry name" value="PGBD-like superfamily/PGBD"/>
    <property type="match status" value="1"/>
</dbReference>
<dbReference type="SUPFAM" id="SSF47090">
    <property type="entry name" value="PGBD-like"/>
    <property type="match status" value="1"/>
</dbReference>
<keyword evidence="12" id="KW-1185">Reference proteome</keyword>
<dbReference type="InterPro" id="IPR036366">
    <property type="entry name" value="PGBDSf"/>
</dbReference>
<evidence type="ECO:0000256" key="7">
    <source>
        <dbReference type="ARBA" id="ARBA00022984"/>
    </source>
</evidence>
<sequence>MNKTPFVISSMNYTFRISTLSTTRSKIISKAIIKIIIVTLFLAYLPCISTKAQPGKNPEQPIKRNYVVLIDVNECRLLLIDSDTKEIVKNYPVALGRLDLPSPMGTWKIINKGHWDEGFGGRWLGLNVPWGTYGIHGTSKSSSIGSYASHGCIRMFNSDVKELYNYVNHGTTVIIYGGSSWLFTSYSRTILPGDRGADVYDVQRRLKDLGYYKGTLDGIYGEGMKAVVIKFRKDNNLSPSHNVDKDLLKALEIYKFE</sequence>
<dbReference type="EMBL" id="FQZO01000007">
    <property type="protein sequence ID" value="SHJ71455.1"/>
    <property type="molecule type" value="Genomic_DNA"/>
</dbReference>
<accession>A0A1M6LJY1</accession>
<keyword evidence="4" id="KW-0808">Transferase</keyword>
<evidence type="ECO:0000256" key="4">
    <source>
        <dbReference type="ARBA" id="ARBA00022679"/>
    </source>
</evidence>
<evidence type="ECO:0000256" key="1">
    <source>
        <dbReference type="ARBA" id="ARBA00004752"/>
    </source>
</evidence>
<dbReference type="InterPro" id="IPR036365">
    <property type="entry name" value="PGBD-like_sf"/>
</dbReference>